<evidence type="ECO:0000256" key="1">
    <source>
        <dbReference type="SAM" id="MobiDB-lite"/>
    </source>
</evidence>
<dbReference type="KEGG" id="mor:MOC_4415"/>
<reference evidence="2 3" key="1">
    <citation type="journal article" date="2014" name="PLoS ONE">
        <title>Genome Information of Methylobacterium oryzae, a Plant-Probiotic Methylotroph in the Phyllosphere.</title>
        <authorList>
            <person name="Kwak M.J."/>
            <person name="Jeong H."/>
            <person name="Madhaiyan M."/>
            <person name="Lee Y."/>
            <person name="Sa T.M."/>
            <person name="Oh T.K."/>
            <person name="Kim J.F."/>
        </authorList>
    </citation>
    <scope>NUCLEOTIDE SEQUENCE [LARGE SCALE GENOMIC DNA]</scope>
    <source>
        <strain evidence="2 3">CBMB20</strain>
    </source>
</reference>
<keyword evidence="3" id="KW-1185">Reference proteome</keyword>
<dbReference type="AlphaFoldDB" id="A0A089P055"/>
<dbReference type="eggNOG" id="ENOG50310JM">
    <property type="taxonomic scope" value="Bacteria"/>
</dbReference>
<dbReference type="HOGENOM" id="CLU_2538725_0_0_5"/>
<accession>A0A089P055</accession>
<sequence length="83" mass="8505">MMVPASSPGPARTHKPPPGAASKDALYRIAGILDVPVASFFPDADRPDAAIAQAADLVSAFVAIENPAARRTCLAFVRAMAGS</sequence>
<protein>
    <submittedName>
        <fullName evidence="2">Protein of unassigned function</fullName>
    </submittedName>
</protein>
<proteinExistence type="predicted"/>
<name>A0A089P055_9HYPH</name>
<evidence type="ECO:0000313" key="3">
    <source>
        <dbReference type="Proteomes" id="UP000029492"/>
    </source>
</evidence>
<dbReference type="Proteomes" id="UP000029492">
    <property type="component" value="Chromosome"/>
</dbReference>
<evidence type="ECO:0000313" key="2">
    <source>
        <dbReference type="EMBL" id="AIQ92170.1"/>
    </source>
</evidence>
<feature type="region of interest" description="Disordered" evidence="1">
    <location>
        <begin position="1"/>
        <end position="22"/>
    </location>
</feature>
<gene>
    <name evidence="2" type="ORF">MOC_4415</name>
</gene>
<organism evidence="2 3">
    <name type="scientific">Methylobacterium oryzae CBMB20</name>
    <dbReference type="NCBI Taxonomy" id="693986"/>
    <lineage>
        <taxon>Bacteria</taxon>
        <taxon>Pseudomonadati</taxon>
        <taxon>Pseudomonadota</taxon>
        <taxon>Alphaproteobacteria</taxon>
        <taxon>Hyphomicrobiales</taxon>
        <taxon>Methylobacteriaceae</taxon>
        <taxon>Methylobacterium</taxon>
    </lineage>
</organism>
<dbReference type="EMBL" id="CP003811">
    <property type="protein sequence ID" value="AIQ92170.1"/>
    <property type="molecule type" value="Genomic_DNA"/>
</dbReference>